<keyword evidence="3" id="KW-1185">Reference proteome</keyword>
<proteinExistence type="predicted"/>
<protein>
    <recommendedName>
        <fullName evidence="1">Putative phage metallopeptidase domain-containing protein</fullName>
    </recommendedName>
</protein>
<dbReference type="AlphaFoldDB" id="A0A5B2VFB1"/>
<gene>
    <name evidence="2" type="ORF">F0L46_08375</name>
</gene>
<dbReference type="Proteomes" id="UP000323142">
    <property type="component" value="Unassembled WGS sequence"/>
</dbReference>
<evidence type="ECO:0000259" key="1">
    <source>
        <dbReference type="Pfam" id="PF18894"/>
    </source>
</evidence>
<evidence type="ECO:0000313" key="3">
    <source>
        <dbReference type="Proteomes" id="UP000323142"/>
    </source>
</evidence>
<accession>A0A5B2VFB1</accession>
<sequence length="209" mass="22368">MGTRPRPPEDLLGAEGALTGRPFRPAPELAAWAHATFIAEDAPLLNEEHEHLRDAAIGFVWTSTGNARHGNTVVGQAEMTTFQGGRWSKGRQIQQLCEWFGELPDFLVTIDAGYADQASDAAFCSLVEHELLHCGQERDGFGAPKFRRDGSPAFALRGHDVEEFVSIVVRYGVGAAAGRTADLVRAAAQAPLIGADELRGACGTCGGRL</sequence>
<feature type="domain" description="Putative phage metallopeptidase" evidence="1">
    <location>
        <begin position="31"/>
        <end position="187"/>
    </location>
</feature>
<dbReference type="OrthoDB" id="6933687at2"/>
<evidence type="ECO:0000313" key="2">
    <source>
        <dbReference type="EMBL" id="KAA2237811.1"/>
    </source>
</evidence>
<name>A0A5B2VFB1_9HYPH</name>
<reference evidence="2 3" key="1">
    <citation type="submission" date="2019-09" db="EMBL/GenBank/DDBJ databases">
        <title>Salinarimonas rosea gen. nov., sp. nov., a new member of the a-2 subgroup of the Proteobacteria.</title>
        <authorList>
            <person name="Liu J."/>
        </authorList>
    </citation>
    <scope>NUCLEOTIDE SEQUENCE [LARGE SCALE GENOMIC DNA]</scope>
    <source>
        <strain evidence="2 3">BN140002</strain>
    </source>
</reference>
<dbReference type="EMBL" id="VUOA01000018">
    <property type="protein sequence ID" value="KAA2237811.1"/>
    <property type="molecule type" value="Genomic_DNA"/>
</dbReference>
<reference evidence="2 3" key="2">
    <citation type="submission" date="2019-09" db="EMBL/GenBank/DDBJ databases">
        <authorList>
            <person name="Jin C."/>
        </authorList>
    </citation>
    <scope>NUCLEOTIDE SEQUENCE [LARGE SCALE GENOMIC DNA]</scope>
    <source>
        <strain evidence="2 3">BN140002</strain>
    </source>
</reference>
<organism evidence="2 3">
    <name type="scientific">Salinarimonas soli</name>
    <dbReference type="NCBI Taxonomy" id="1638099"/>
    <lineage>
        <taxon>Bacteria</taxon>
        <taxon>Pseudomonadati</taxon>
        <taxon>Pseudomonadota</taxon>
        <taxon>Alphaproteobacteria</taxon>
        <taxon>Hyphomicrobiales</taxon>
        <taxon>Salinarimonadaceae</taxon>
        <taxon>Salinarimonas</taxon>
    </lineage>
</organism>
<comment type="caution">
    <text evidence="2">The sequence shown here is derived from an EMBL/GenBank/DDBJ whole genome shotgun (WGS) entry which is preliminary data.</text>
</comment>
<dbReference type="InterPro" id="IPR043998">
    <property type="entry name" value="Put_Metallopep"/>
</dbReference>
<dbReference type="Pfam" id="PF18894">
    <property type="entry name" value="PhageMetallopep"/>
    <property type="match status" value="1"/>
</dbReference>